<dbReference type="EMBL" id="SKFG01000043">
    <property type="protein sequence ID" value="TCZ70947.1"/>
    <property type="molecule type" value="Genomic_DNA"/>
</dbReference>
<keyword evidence="2 5" id="KW-0808">Transferase</keyword>
<dbReference type="AlphaFoldDB" id="A0A4R4DYN6"/>
<gene>
    <name evidence="5" type="ORF">E0485_22935</name>
</gene>
<keyword evidence="6" id="KW-1185">Reference proteome</keyword>
<comment type="caution">
    <text evidence="5">The sequence shown here is derived from an EMBL/GenBank/DDBJ whole genome shotgun (WGS) entry which is preliminary data.</text>
</comment>
<name>A0A4R4DYN6_9BACL</name>
<dbReference type="Gene3D" id="3.40.1780.10">
    <property type="entry name" value="QueA-like"/>
    <property type="match status" value="1"/>
</dbReference>
<dbReference type="InterPro" id="IPR036100">
    <property type="entry name" value="QueA_sf"/>
</dbReference>
<dbReference type="Gene3D" id="2.40.10.240">
    <property type="entry name" value="QueA-like"/>
    <property type="match status" value="1"/>
</dbReference>
<evidence type="ECO:0000313" key="6">
    <source>
        <dbReference type="Proteomes" id="UP000295418"/>
    </source>
</evidence>
<dbReference type="InterPro" id="IPR042119">
    <property type="entry name" value="QueA_dom2"/>
</dbReference>
<dbReference type="InterPro" id="IPR003699">
    <property type="entry name" value="QueA"/>
</dbReference>
<evidence type="ECO:0000256" key="2">
    <source>
        <dbReference type="ARBA" id="ARBA00022679"/>
    </source>
</evidence>
<dbReference type="RefSeq" id="WP_132420383.1">
    <property type="nucleotide sequence ID" value="NZ_SKFG01000043.1"/>
</dbReference>
<dbReference type="Proteomes" id="UP000295418">
    <property type="component" value="Unassembled WGS sequence"/>
</dbReference>
<organism evidence="5 6">
    <name type="scientific">Paenibacillus albiflavus</name>
    <dbReference type="NCBI Taxonomy" id="2545760"/>
    <lineage>
        <taxon>Bacteria</taxon>
        <taxon>Bacillati</taxon>
        <taxon>Bacillota</taxon>
        <taxon>Bacilli</taxon>
        <taxon>Bacillales</taxon>
        <taxon>Paenibacillaceae</taxon>
        <taxon>Paenibacillus</taxon>
    </lineage>
</organism>
<protein>
    <submittedName>
        <fullName evidence="5">S-adenosylmethionine:tRNA ribosyltransferase-isomerase</fullName>
    </submittedName>
</protein>
<keyword evidence="5" id="KW-0413">Isomerase</keyword>
<sequence>MQTEAFKFELPASLNADMPPERRGIRRDYVRMMVLDRASGSSTHTSFYNLPRYINSGDLLILNSSRTVPAVLRAEWRQKRIVRAQDIEIRLARRLSNSNWEALPVAEGLSCGDQLLFSSELRATVISTSKPPFVTLAFSKSGVKLYDHIYALGEPIRYEYIKQMWDLDYYQTVFATTPGSVEMPSAGRAFSWELLFKLRSQGVRIAYLQLHTGLSYLLDDKWHLEPRDHYEEFIIPEETAEAVAETKRAGGKIIAVGTTVVRALESAAGLNSGLTGQTGWTNLQIDETFPLKIVDGLITGLHEPEASHLDLLSSFISPTLLRNAYEEAIREGYLWHEFGDMNLII</sequence>
<keyword evidence="1" id="KW-0963">Cytoplasm</keyword>
<dbReference type="InterPro" id="IPR042118">
    <property type="entry name" value="QueA_dom1"/>
</dbReference>
<dbReference type="GO" id="GO:0008616">
    <property type="term" value="P:tRNA queuosine(34) biosynthetic process"/>
    <property type="evidence" value="ECO:0007669"/>
    <property type="project" value="UniProtKB-KW"/>
</dbReference>
<accession>A0A4R4DYN6</accession>
<evidence type="ECO:0000256" key="4">
    <source>
        <dbReference type="ARBA" id="ARBA00022785"/>
    </source>
</evidence>
<keyword evidence="4" id="KW-0671">Queuosine biosynthesis</keyword>
<dbReference type="PANTHER" id="PTHR30307:SF0">
    <property type="entry name" value="S-ADENOSYLMETHIONINE:TRNA RIBOSYLTRANSFERASE-ISOMERASE"/>
    <property type="match status" value="1"/>
</dbReference>
<reference evidence="5 6" key="1">
    <citation type="submission" date="2019-03" db="EMBL/GenBank/DDBJ databases">
        <authorList>
            <person name="Kim M.K.M."/>
        </authorList>
    </citation>
    <scope>NUCLEOTIDE SEQUENCE [LARGE SCALE GENOMIC DNA]</scope>
    <source>
        <strain evidence="5 6">18JY21-1</strain>
    </source>
</reference>
<dbReference type="OrthoDB" id="9783887at2"/>
<evidence type="ECO:0000256" key="1">
    <source>
        <dbReference type="ARBA" id="ARBA00022490"/>
    </source>
</evidence>
<evidence type="ECO:0000256" key="3">
    <source>
        <dbReference type="ARBA" id="ARBA00022691"/>
    </source>
</evidence>
<dbReference type="PANTHER" id="PTHR30307">
    <property type="entry name" value="S-ADENOSYLMETHIONINE:TRNA RIBOSYLTRANSFERASE-ISOMERASE"/>
    <property type="match status" value="1"/>
</dbReference>
<keyword evidence="3" id="KW-0949">S-adenosyl-L-methionine</keyword>
<dbReference type="SUPFAM" id="SSF111337">
    <property type="entry name" value="QueA-like"/>
    <property type="match status" value="1"/>
</dbReference>
<dbReference type="Pfam" id="PF02547">
    <property type="entry name" value="Queuosine_synth"/>
    <property type="match status" value="1"/>
</dbReference>
<proteinExistence type="predicted"/>
<evidence type="ECO:0000313" key="5">
    <source>
        <dbReference type="EMBL" id="TCZ70947.1"/>
    </source>
</evidence>
<dbReference type="GO" id="GO:0051075">
    <property type="term" value="F:S-adenosylmethionine:tRNA ribosyltransferase-isomerase activity"/>
    <property type="evidence" value="ECO:0007669"/>
    <property type="project" value="TreeGrafter"/>
</dbReference>